<gene>
    <name evidence="1" type="ORF">AUJ77_02550</name>
</gene>
<dbReference type="EMBL" id="MNVN01000015">
    <property type="protein sequence ID" value="OIO30663.1"/>
    <property type="molecule type" value="Genomic_DNA"/>
</dbReference>
<name>A0A1J4V8T2_9BACT</name>
<organism evidence="1 2">
    <name type="scientific">Candidatus Nomurabacteria bacterium CG1_02_43_90</name>
    <dbReference type="NCBI Taxonomy" id="1805281"/>
    <lineage>
        <taxon>Bacteria</taxon>
        <taxon>Candidatus Nomuraibacteriota</taxon>
    </lineage>
</organism>
<evidence type="ECO:0000313" key="1">
    <source>
        <dbReference type="EMBL" id="OIO30663.1"/>
    </source>
</evidence>
<dbReference type="AlphaFoldDB" id="A0A1J4V8T2"/>
<proteinExistence type="predicted"/>
<comment type="caution">
    <text evidence="1">The sequence shown here is derived from an EMBL/GenBank/DDBJ whole genome shotgun (WGS) entry which is preliminary data.</text>
</comment>
<reference evidence="1 2" key="1">
    <citation type="journal article" date="2016" name="Environ. Microbiol.">
        <title>Genomic resolution of a cold subsurface aquifer community provides metabolic insights for novel microbes adapted to high CO concentrations.</title>
        <authorList>
            <person name="Probst A.J."/>
            <person name="Castelle C.J."/>
            <person name="Singh A."/>
            <person name="Brown C.T."/>
            <person name="Anantharaman K."/>
            <person name="Sharon I."/>
            <person name="Hug L.A."/>
            <person name="Burstein D."/>
            <person name="Emerson J.B."/>
            <person name="Thomas B.C."/>
            <person name="Banfield J.F."/>
        </authorList>
    </citation>
    <scope>NUCLEOTIDE SEQUENCE [LARGE SCALE GENOMIC DNA]</scope>
    <source>
        <strain evidence="1">CG1_02_43_90</strain>
    </source>
</reference>
<evidence type="ECO:0000313" key="2">
    <source>
        <dbReference type="Proteomes" id="UP000181992"/>
    </source>
</evidence>
<accession>A0A1J4V8T2</accession>
<protein>
    <submittedName>
        <fullName evidence="1">Uncharacterized protein</fullName>
    </submittedName>
</protein>
<dbReference type="STRING" id="1805281.AUJ77_02550"/>
<sequence>MMTKSPAEFPPIGKYCKRNAPNEQFFQGCVAYFVHEFLHAQKVQLVHHADIDKVDSSQDDQ</sequence>
<dbReference type="Proteomes" id="UP000181992">
    <property type="component" value="Unassembled WGS sequence"/>
</dbReference>